<accession>A0A1I6RQV2</accession>
<feature type="transmembrane region" description="Helical" evidence="1">
    <location>
        <begin position="108"/>
        <end position="130"/>
    </location>
</feature>
<proteinExistence type="predicted"/>
<evidence type="ECO:0000313" key="3">
    <source>
        <dbReference type="Proteomes" id="UP000198852"/>
    </source>
</evidence>
<keyword evidence="1" id="KW-0812">Transmembrane</keyword>
<organism evidence="2 3">
    <name type="scientific">Saccharopolyspora flava</name>
    <dbReference type="NCBI Taxonomy" id="95161"/>
    <lineage>
        <taxon>Bacteria</taxon>
        <taxon>Bacillati</taxon>
        <taxon>Actinomycetota</taxon>
        <taxon>Actinomycetes</taxon>
        <taxon>Pseudonocardiales</taxon>
        <taxon>Pseudonocardiaceae</taxon>
        <taxon>Saccharopolyspora</taxon>
    </lineage>
</organism>
<reference evidence="3" key="1">
    <citation type="submission" date="2016-10" db="EMBL/GenBank/DDBJ databases">
        <authorList>
            <person name="Varghese N."/>
            <person name="Submissions S."/>
        </authorList>
    </citation>
    <scope>NUCLEOTIDE SEQUENCE [LARGE SCALE GENOMIC DNA]</scope>
    <source>
        <strain evidence="3">DSM 44771</strain>
    </source>
</reference>
<feature type="transmembrane region" description="Helical" evidence="1">
    <location>
        <begin position="136"/>
        <end position="157"/>
    </location>
</feature>
<keyword evidence="1" id="KW-0472">Membrane</keyword>
<evidence type="ECO:0000313" key="2">
    <source>
        <dbReference type="EMBL" id="SFS67016.1"/>
    </source>
</evidence>
<dbReference type="Proteomes" id="UP000198852">
    <property type="component" value="Unassembled WGS sequence"/>
</dbReference>
<evidence type="ECO:0000256" key="1">
    <source>
        <dbReference type="SAM" id="Phobius"/>
    </source>
</evidence>
<name>A0A1I6RQV2_9PSEU</name>
<dbReference type="EMBL" id="FOZX01000003">
    <property type="protein sequence ID" value="SFS67016.1"/>
    <property type="molecule type" value="Genomic_DNA"/>
</dbReference>
<dbReference type="OrthoDB" id="3682806at2"/>
<protein>
    <submittedName>
        <fullName evidence="2">Uncharacterized protein</fullName>
    </submittedName>
</protein>
<feature type="transmembrane region" description="Helical" evidence="1">
    <location>
        <begin position="26"/>
        <end position="51"/>
    </location>
</feature>
<dbReference type="RefSeq" id="WP_093416490.1">
    <property type="nucleotide sequence ID" value="NZ_FOZX01000003.1"/>
</dbReference>
<sequence length="294" mass="31399">MFGEVPGRVDPRVAEAVGGRWSRAKLWLRLAVVWCVVSAGLSVVAALWSAATRWSVLPWVAPLNTRDTPDIVFSHGIIVALAVVPLVLAARMLKPDPDGIDWRLKPDFWIFLGILVGVVEGVVLMGTAVVVTDSPWWARVGGLIIGFAVPLVATLLARRAILAEPLREIGGSEFVLVRSLRSPQGGGEDSVKITGDALRISVRTAAGRPAGQAATKDVRLADITEIGVRPSRPDDGAWAPLADGRGASLPEGDVLVLRTRTDTQLLPADPELAELLRARAALHGAEPARIEDWT</sequence>
<gene>
    <name evidence="2" type="ORF">SAMN05660874_02520</name>
</gene>
<dbReference type="STRING" id="95161.SAMN05660874_02520"/>
<keyword evidence="1" id="KW-1133">Transmembrane helix</keyword>
<keyword evidence="3" id="KW-1185">Reference proteome</keyword>
<feature type="transmembrane region" description="Helical" evidence="1">
    <location>
        <begin position="71"/>
        <end position="88"/>
    </location>
</feature>
<dbReference type="AlphaFoldDB" id="A0A1I6RQV2"/>